<dbReference type="GO" id="GO:0005737">
    <property type="term" value="C:cytoplasm"/>
    <property type="evidence" value="ECO:0007669"/>
    <property type="project" value="TreeGrafter"/>
</dbReference>
<sequence length="400" mass="44277">MKNSEAEQQHPCLYLEALPRLVGSCRLPAAVDESGRLCRAGLAVVLRHIIIRTVEADPSRNDVQALLGFKKTCLKACAEVSKWTRLCELGIPSAVEEHHQNPTDQTQQLPPAILTLERRLAEPVKVHNDDKIRRQKLQEQRRREENCTSEGEGTPEFDSSRVSEGLELRAALAKLAVDSVPVGTTRENSEIRKVKTTDLPELEHVFAEGLYFTLTDVVLLPCIHQYLCSIQVHAPSISHHLPHLLRWYGRVQGVPGVHRAAKDCGLILSKVQVPMSSHFGLSQQENHYDLLPPEEGQEVTPDLNFVGGPRPTMAKLKEKGIEAVFSPHPCPAWTLPWESLPGAINPTEVVVNCAVDNPVYSVMASSKQPLCFSAVSFKVTSKKPIFLEYLCVGSALSLLP</sequence>
<accession>A0AAV9SLX3</accession>
<organism evidence="2 3">
    <name type="scientific">Crenichthys baileyi</name>
    <name type="common">White River springfish</name>
    <dbReference type="NCBI Taxonomy" id="28760"/>
    <lineage>
        <taxon>Eukaryota</taxon>
        <taxon>Metazoa</taxon>
        <taxon>Chordata</taxon>
        <taxon>Craniata</taxon>
        <taxon>Vertebrata</taxon>
        <taxon>Euteleostomi</taxon>
        <taxon>Actinopterygii</taxon>
        <taxon>Neopterygii</taxon>
        <taxon>Teleostei</taxon>
        <taxon>Neoteleostei</taxon>
        <taxon>Acanthomorphata</taxon>
        <taxon>Ovalentaria</taxon>
        <taxon>Atherinomorphae</taxon>
        <taxon>Cyprinodontiformes</taxon>
        <taxon>Goodeidae</taxon>
        <taxon>Crenichthys</taxon>
    </lineage>
</organism>
<dbReference type="PANTHER" id="PTHR13369:SF0">
    <property type="entry name" value="GLUTATHIONE S-TRANSFERASE C-TERMINAL DOMAIN-CONTAINING PROTEIN"/>
    <property type="match status" value="1"/>
</dbReference>
<evidence type="ECO:0000313" key="2">
    <source>
        <dbReference type="EMBL" id="KAK5621864.1"/>
    </source>
</evidence>
<reference evidence="2 3" key="1">
    <citation type="submission" date="2021-06" db="EMBL/GenBank/DDBJ databases">
        <authorList>
            <person name="Palmer J.M."/>
        </authorList>
    </citation>
    <scope>NUCLEOTIDE SEQUENCE [LARGE SCALE GENOMIC DNA]</scope>
    <source>
        <strain evidence="2 3">MEX-2019</strain>
        <tissue evidence="2">Muscle</tissue>
    </source>
</reference>
<keyword evidence="3" id="KW-1185">Reference proteome</keyword>
<protein>
    <recommendedName>
        <fullName evidence="4">Glutathione S-transferase C-terminal domain-containing protein</fullName>
    </recommendedName>
</protein>
<feature type="region of interest" description="Disordered" evidence="1">
    <location>
        <begin position="131"/>
        <end position="160"/>
    </location>
</feature>
<dbReference type="SUPFAM" id="SSF47616">
    <property type="entry name" value="GST C-terminal domain-like"/>
    <property type="match status" value="1"/>
</dbReference>
<evidence type="ECO:0008006" key="4">
    <source>
        <dbReference type="Google" id="ProtNLM"/>
    </source>
</evidence>
<feature type="compositionally biased region" description="Basic and acidic residues" evidence="1">
    <location>
        <begin position="131"/>
        <end position="146"/>
    </location>
</feature>
<dbReference type="Proteomes" id="UP001311232">
    <property type="component" value="Unassembled WGS sequence"/>
</dbReference>
<evidence type="ECO:0000313" key="3">
    <source>
        <dbReference type="Proteomes" id="UP001311232"/>
    </source>
</evidence>
<name>A0AAV9SLX3_9TELE</name>
<comment type="caution">
    <text evidence="2">The sequence shown here is derived from an EMBL/GenBank/DDBJ whole genome shotgun (WGS) entry which is preliminary data.</text>
</comment>
<dbReference type="AlphaFoldDB" id="A0AAV9SLX3"/>
<dbReference type="PANTHER" id="PTHR13369">
    <property type="match status" value="1"/>
</dbReference>
<dbReference type="InterPro" id="IPR036282">
    <property type="entry name" value="Glutathione-S-Trfase_C_sf"/>
</dbReference>
<dbReference type="EMBL" id="JAHHUM010000291">
    <property type="protein sequence ID" value="KAK5621864.1"/>
    <property type="molecule type" value="Genomic_DNA"/>
</dbReference>
<evidence type="ECO:0000256" key="1">
    <source>
        <dbReference type="SAM" id="MobiDB-lite"/>
    </source>
</evidence>
<gene>
    <name evidence="2" type="ORF">CRENBAI_003554</name>
</gene>
<proteinExistence type="predicted"/>